<evidence type="ECO:0000313" key="2">
    <source>
        <dbReference type="Proteomes" id="UP001465153"/>
    </source>
</evidence>
<dbReference type="Proteomes" id="UP001465153">
    <property type="component" value="Unassembled WGS sequence"/>
</dbReference>
<proteinExistence type="predicted"/>
<protein>
    <recommendedName>
        <fullName evidence="3">Metal-independent alpha-mannosidase</fullName>
    </recommendedName>
</protein>
<dbReference type="InterPro" id="IPR008928">
    <property type="entry name" value="6-hairpin_glycosidase_sf"/>
</dbReference>
<dbReference type="Pfam" id="PF06824">
    <property type="entry name" value="Glyco_hydro_125"/>
    <property type="match status" value="1"/>
</dbReference>
<organism evidence="1 2">
    <name type="scientific">Sessilibacter corallicola</name>
    <dbReference type="NCBI Taxonomy" id="2904075"/>
    <lineage>
        <taxon>Bacteria</taxon>
        <taxon>Pseudomonadati</taxon>
        <taxon>Pseudomonadota</taxon>
        <taxon>Gammaproteobacteria</taxon>
        <taxon>Cellvibrionales</taxon>
        <taxon>Cellvibrionaceae</taxon>
        <taxon>Sessilibacter</taxon>
    </lineage>
</organism>
<dbReference type="InterPro" id="IPR012341">
    <property type="entry name" value="6hp_glycosidase-like_sf"/>
</dbReference>
<evidence type="ECO:0000313" key="1">
    <source>
        <dbReference type="EMBL" id="GAA6167738.1"/>
    </source>
</evidence>
<sequence length="605" mass="68495">MAIDEFSSDVHLHLDPLHTKPLDIGTEDFVASIDLSGKLINFGKYHQKQGFAGFTVIKPFEQSDRYSEVEVRKFRKSVANSDGFGPKLEGDITNRECTLIAGSFPKINITNQHRDYAQSISVATQYGIIQQWISNKQHLNWCGNASVQRAAYTQITEGGPLEDIIPNNIIEQTGDSLKITDDNLGCTYVCEQIFLNSTSDNHSKQEFEFYVLHAVSNSTHSAQTDIEQLKSLLNNEGFDALVNRLAHLEDQKLQGTPNDTIYRRGITYAEQVSIPLSDHPDATCILTDHMLLPLSWNRDAYFVARILLDKSSEGKDIVRRHINWMFDVADRGESNEWGRCYLANGKAKDLAYQLDQQFFPILELAEYTLTSGDTKTLNRFANQVDSIIDAVMKRKHENCFLFPTDETPGDDPLEYAYHFSSHILIWHTLKTYAEASGKTDYLTLAENVKKDSLSQFTTSWEGKPIFSYACDTLGNHLLYHDANDVPLALAPEWDFCDARNTTWLNTLDFSFSQANASGIFGRNQLGSVHTKAPWPLGDIQEAIIAKETNNQERFNATVKRINQAAQFDGALPEAYSSDDNSVFSRHWFAWPNAFYCMLINRFGNH</sequence>
<dbReference type="Gene3D" id="1.50.10.10">
    <property type="match status" value="1"/>
</dbReference>
<dbReference type="SMART" id="SM01149">
    <property type="entry name" value="DUF1237"/>
    <property type="match status" value="1"/>
</dbReference>
<comment type="caution">
    <text evidence="1">The sequence shown here is derived from an EMBL/GenBank/DDBJ whole genome shotgun (WGS) entry which is preliminary data.</text>
</comment>
<evidence type="ECO:0008006" key="3">
    <source>
        <dbReference type="Google" id="ProtNLM"/>
    </source>
</evidence>
<accession>A0ABQ0A840</accession>
<gene>
    <name evidence="1" type="ORF">NBRC116591_15480</name>
</gene>
<name>A0ABQ0A840_9GAMM</name>
<dbReference type="SUPFAM" id="SSF48208">
    <property type="entry name" value="Six-hairpin glycosidases"/>
    <property type="match status" value="1"/>
</dbReference>
<reference evidence="1 2" key="1">
    <citation type="submission" date="2024-04" db="EMBL/GenBank/DDBJ databases">
        <title>Draft genome sequence of Sessilibacter corallicola NBRC 116591.</title>
        <authorList>
            <person name="Miyakawa T."/>
            <person name="Kusuya Y."/>
            <person name="Miura T."/>
        </authorList>
    </citation>
    <scope>NUCLEOTIDE SEQUENCE [LARGE SCALE GENOMIC DNA]</scope>
    <source>
        <strain evidence="1 2">KU-00831-HH</strain>
    </source>
</reference>
<dbReference type="PANTHER" id="PTHR31047">
    <property type="entry name" value="MEIOTICALLY UP-REGULATED GENE 157 PROTEIN"/>
    <property type="match status" value="1"/>
</dbReference>
<dbReference type="RefSeq" id="WP_353302368.1">
    <property type="nucleotide sequence ID" value="NZ_BAABWN010000004.1"/>
</dbReference>
<keyword evidence="2" id="KW-1185">Reference proteome</keyword>
<dbReference type="InterPro" id="IPR008313">
    <property type="entry name" value="GH125"/>
</dbReference>
<dbReference type="PANTHER" id="PTHR31047:SF0">
    <property type="entry name" value="MEIOTICALLY UP-REGULATED GENE 157 PROTEIN"/>
    <property type="match status" value="1"/>
</dbReference>
<dbReference type="EMBL" id="BAABWN010000004">
    <property type="protein sequence ID" value="GAA6167738.1"/>
    <property type="molecule type" value="Genomic_DNA"/>
</dbReference>